<feature type="domain" description="E3 ubiquitin-protein ligase synoviolin-like TPR repeats" evidence="12">
    <location>
        <begin position="15"/>
        <end position="159"/>
    </location>
</feature>
<feature type="transmembrane region" description="Helical" evidence="11">
    <location>
        <begin position="151"/>
        <end position="172"/>
    </location>
</feature>
<keyword evidence="6" id="KW-0863">Zinc-finger</keyword>
<evidence type="ECO:0000256" key="1">
    <source>
        <dbReference type="ARBA" id="ARBA00004370"/>
    </source>
</evidence>
<dbReference type="GO" id="GO:0005829">
    <property type="term" value="C:cytosol"/>
    <property type="evidence" value="ECO:0007669"/>
    <property type="project" value="TreeGrafter"/>
</dbReference>
<dbReference type="Pfam" id="PF25563">
    <property type="entry name" value="TPR_SYVN1_N"/>
    <property type="match status" value="1"/>
</dbReference>
<dbReference type="GO" id="GO:0000151">
    <property type="term" value="C:ubiquitin ligase complex"/>
    <property type="evidence" value="ECO:0007669"/>
    <property type="project" value="TreeGrafter"/>
</dbReference>
<evidence type="ECO:0000256" key="6">
    <source>
        <dbReference type="ARBA" id="ARBA00022771"/>
    </source>
</evidence>
<evidence type="ECO:0000256" key="8">
    <source>
        <dbReference type="ARBA" id="ARBA00022833"/>
    </source>
</evidence>
<evidence type="ECO:0000256" key="5">
    <source>
        <dbReference type="ARBA" id="ARBA00022723"/>
    </source>
</evidence>
<keyword evidence="4 11" id="KW-0812">Transmembrane</keyword>
<evidence type="ECO:0000256" key="9">
    <source>
        <dbReference type="ARBA" id="ARBA00022989"/>
    </source>
</evidence>
<keyword evidence="3" id="KW-0808">Transferase</keyword>
<dbReference type="GO" id="GO:0061630">
    <property type="term" value="F:ubiquitin protein ligase activity"/>
    <property type="evidence" value="ECO:0007669"/>
    <property type="project" value="TreeGrafter"/>
</dbReference>
<feature type="transmembrane region" description="Helical" evidence="11">
    <location>
        <begin position="56"/>
        <end position="78"/>
    </location>
</feature>
<comment type="pathway">
    <text evidence="2">Protein modification; protein ubiquitination.</text>
</comment>
<evidence type="ECO:0000256" key="7">
    <source>
        <dbReference type="ARBA" id="ARBA00022786"/>
    </source>
</evidence>
<evidence type="ECO:0000256" key="4">
    <source>
        <dbReference type="ARBA" id="ARBA00022692"/>
    </source>
</evidence>
<dbReference type="InterPro" id="IPR057992">
    <property type="entry name" value="TPR_SYVN1_N"/>
</dbReference>
<sequence length="228" mass="26440">LFFIMVVVQPEWEESVVWILLYIFYGFLSLFSLLCRDRHEMLLAAAEYRVKDHIRIAILLGVICILDAMMLITCFLTLKDLFIFLSFEPSIILIETLQTLIRYVGNVLEIVGISQNELYSDILTYIDFGADILVILVSMSYYVHILMLQGISFNLIVFVVLLNIRSGIVNLHSKIKRFSQRRESEDSINNRLKDATPDDLKKLEDSCVICREPMLKAKKMPCGHIFHR</sequence>
<dbReference type="Gene3D" id="3.30.40.10">
    <property type="entry name" value="Zinc/RING finger domain, C3HC4 (zinc finger)"/>
    <property type="match status" value="1"/>
</dbReference>
<dbReference type="PANTHER" id="PTHR15067:SF4">
    <property type="entry name" value="E3 UBIQUITIN-PROTEIN LIGASE RNF8"/>
    <property type="match status" value="1"/>
</dbReference>
<dbReference type="PANTHER" id="PTHR15067">
    <property type="entry name" value="E3 UBIQUITIN-PROTEIN LIGASE RNF8"/>
    <property type="match status" value="1"/>
</dbReference>
<keyword evidence="9 11" id="KW-1133">Transmembrane helix</keyword>
<feature type="transmembrane region" description="Helical" evidence="11">
    <location>
        <begin position="15"/>
        <end position="35"/>
    </location>
</feature>
<keyword evidence="14" id="KW-1185">Reference proteome</keyword>
<evidence type="ECO:0000256" key="3">
    <source>
        <dbReference type="ARBA" id="ARBA00022679"/>
    </source>
</evidence>
<dbReference type="InterPro" id="IPR013083">
    <property type="entry name" value="Znf_RING/FYVE/PHD"/>
</dbReference>
<keyword evidence="8" id="KW-0862">Zinc</keyword>
<evidence type="ECO:0000313" key="13">
    <source>
        <dbReference type="EMBL" id="RKP38673.1"/>
    </source>
</evidence>
<accession>A0A4P9ZYA7</accession>
<protein>
    <recommendedName>
        <fullName evidence="12">E3 ubiquitin-protein ligase synoviolin-like TPR repeats domain-containing protein</fullName>
    </recommendedName>
</protein>
<keyword evidence="5" id="KW-0479">Metal-binding</keyword>
<comment type="subcellular location">
    <subcellularLocation>
        <location evidence="1">Membrane</location>
    </subcellularLocation>
</comment>
<gene>
    <name evidence="13" type="ORF">BJ085DRAFT_24591</name>
</gene>
<evidence type="ECO:0000256" key="10">
    <source>
        <dbReference type="ARBA" id="ARBA00023136"/>
    </source>
</evidence>
<dbReference type="STRING" id="215637.A0A4P9ZYA7"/>
<reference evidence="14" key="1">
    <citation type="journal article" date="2018" name="Nat. Microbiol.">
        <title>Leveraging single-cell genomics to expand the fungal tree of life.</title>
        <authorList>
            <person name="Ahrendt S.R."/>
            <person name="Quandt C.A."/>
            <person name="Ciobanu D."/>
            <person name="Clum A."/>
            <person name="Salamov A."/>
            <person name="Andreopoulos B."/>
            <person name="Cheng J.F."/>
            <person name="Woyke T."/>
            <person name="Pelin A."/>
            <person name="Henrissat B."/>
            <person name="Reynolds N.K."/>
            <person name="Benny G.L."/>
            <person name="Smith M.E."/>
            <person name="James T.Y."/>
            <person name="Grigoriev I.V."/>
        </authorList>
    </citation>
    <scope>NUCLEOTIDE SEQUENCE [LARGE SCALE GENOMIC DNA]</scope>
    <source>
        <strain evidence="14">RSA 468</strain>
    </source>
</reference>
<proteinExistence type="predicted"/>
<evidence type="ECO:0000256" key="2">
    <source>
        <dbReference type="ARBA" id="ARBA00004906"/>
    </source>
</evidence>
<evidence type="ECO:0000256" key="11">
    <source>
        <dbReference type="SAM" id="Phobius"/>
    </source>
</evidence>
<keyword evidence="7" id="KW-0833">Ubl conjugation pathway</keyword>
<keyword evidence="10 11" id="KW-0472">Membrane</keyword>
<dbReference type="Proteomes" id="UP000268162">
    <property type="component" value="Unassembled WGS sequence"/>
</dbReference>
<dbReference type="AlphaFoldDB" id="A0A4P9ZYA7"/>
<evidence type="ECO:0000313" key="14">
    <source>
        <dbReference type="Proteomes" id="UP000268162"/>
    </source>
</evidence>
<organism evidence="13 14">
    <name type="scientific">Dimargaris cristalligena</name>
    <dbReference type="NCBI Taxonomy" id="215637"/>
    <lineage>
        <taxon>Eukaryota</taxon>
        <taxon>Fungi</taxon>
        <taxon>Fungi incertae sedis</taxon>
        <taxon>Zoopagomycota</taxon>
        <taxon>Kickxellomycotina</taxon>
        <taxon>Dimargaritomycetes</taxon>
        <taxon>Dimargaritales</taxon>
        <taxon>Dimargaritaceae</taxon>
        <taxon>Dimargaris</taxon>
    </lineage>
</organism>
<feature type="non-terminal residue" evidence="13">
    <location>
        <position position="1"/>
    </location>
</feature>
<dbReference type="SUPFAM" id="SSF57850">
    <property type="entry name" value="RING/U-box"/>
    <property type="match status" value="1"/>
</dbReference>
<dbReference type="GO" id="GO:0006511">
    <property type="term" value="P:ubiquitin-dependent protein catabolic process"/>
    <property type="evidence" value="ECO:0007669"/>
    <property type="project" value="TreeGrafter"/>
</dbReference>
<dbReference type="EMBL" id="ML002340">
    <property type="protein sequence ID" value="RKP38673.1"/>
    <property type="molecule type" value="Genomic_DNA"/>
</dbReference>
<name>A0A4P9ZYA7_9FUNG</name>
<dbReference type="GO" id="GO:0008270">
    <property type="term" value="F:zinc ion binding"/>
    <property type="evidence" value="ECO:0007669"/>
    <property type="project" value="UniProtKB-KW"/>
</dbReference>
<dbReference type="GO" id="GO:0016567">
    <property type="term" value="P:protein ubiquitination"/>
    <property type="evidence" value="ECO:0007669"/>
    <property type="project" value="TreeGrafter"/>
</dbReference>
<evidence type="ECO:0000259" key="12">
    <source>
        <dbReference type="Pfam" id="PF25563"/>
    </source>
</evidence>